<dbReference type="GO" id="GO:0008564">
    <property type="term" value="F:protein-exporting ATPase activity"/>
    <property type="evidence" value="ECO:0007669"/>
    <property type="project" value="UniProtKB-EC"/>
</dbReference>
<dbReference type="InterPro" id="IPR027417">
    <property type="entry name" value="P-loop_NTPase"/>
</dbReference>
<comment type="similarity">
    <text evidence="3">Belongs to the ATPase alpha/beta chains family.</text>
</comment>
<dbReference type="InterPro" id="IPR003593">
    <property type="entry name" value="AAA+_ATPase"/>
</dbReference>
<keyword evidence="10" id="KW-1005">Bacterial flagellum biogenesis</keyword>
<dbReference type="GO" id="GO:0046933">
    <property type="term" value="F:proton-transporting ATP synthase activity, rotational mechanism"/>
    <property type="evidence" value="ECO:0007669"/>
    <property type="project" value="TreeGrafter"/>
</dbReference>
<dbReference type="Pfam" id="PF00006">
    <property type="entry name" value="ATP-synt_ab"/>
    <property type="match status" value="1"/>
</dbReference>
<dbReference type="InterPro" id="IPR005714">
    <property type="entry name" value="ATPase_T3SS_FliI/YscN"/>
</dbReference>
<keyword evidence="12" id="KW-0653">Protein transport</keyword>
<keyword evidence="15" id="KW-1006">Bacterial flagellum protein export</keyword>
<evidence type="ECO:0000313" key="19">
    <source>
        <dbReference type="EMBL" id="KIE06081.1"/>
    </source>
</evidence>
<keyword evidence="13" id="KW-1278">Translocase</keyword>
<gene>
    <name evidence="19" type="primary">fliI_2</name>
    <name evidence="19" type="ORF">NF27_BK00020</name>
</gene>
<dbReference type="GO" id="GO:0030254">
    <property type="term" value="P:protein secretion by the type III secretion system"/>
    <property type="evidence" value="ECO:0007669"/>
    <property type="project" value="InterPro"/>
</dbReference>
<evidence type="ECO:0000313" key="20">
    <source>
        <dbReference type="Proteomes" id="UP000031258"/>
    </source>
</evidence>
<evidence type="ECO:0000256" key="7">
    <source>
        <dbReference type="ARBA" id="ARBA00022490"/>
    </source>
</evidence>
<protein>
    <recommendedName>
        <fullName evidence="5">Flagellum-specific ATP synthase</fullName>
        <ecNumber evidence="4">7.1.2.2</ecNumber>
    </recommendedName>
</protein>
<dbReference type="Gene3D" id="3.40.50.12240">
    <property type="match status" value="1"/>
</dbReference>
<dbReference type="PROSITE" id="PS00152">
    <property type="entry name" value="ATPASE_ALPHA_BETA"/>
    <property type="match status" value="1"/>
</dbReference>
<dbReference type="GO" id="GO:0044781">
    <property type="term" value="P:bacterial-type flagellum organization"/>
    <property type="evidence" value="ECO:0007669"/>
    <property type="project" value="UniProtKB-KW"/>
</dbReference>
<comment type="catalytic activity">
    <reaction evidence="17">
        <text>ATP + H2O + cellular proteinSide 1 = ADP + phosphate + cellular proteinSide 2.</text>
        <dbReference type="EC" id="7.4.2.8"/>
    </reaction>
</comment>
<evidence type="ECO:0000256" key="8">
    <source>
        <dbReference type="ARBA" id="ARBA00022741"/>
    </source>
</evidence>
<evidence type="ECO:0000256" key="10">
    <source>
        <dbReference type="ARBA" id="ARBA00022795"/>
    </source>
</evidence>
<dbReference type="FunFam" id="3.40.50.12240:FF:000002">
    <property type="entry name" value="Flagellum-specific ATP synthase FliI"/>
    <property type="match status" value="1"/>
</dbReference>
<comment type="caution">
    <text evidence="19">The sequence shown here is derived from an EMBL/GenBank/DDBJ whole genome shotgun (WGS) entry which is preliminary data.</text>
</comment>
<evidence type="ECO:0000256" key="6">
    <source>
        <dbReference type="ARBA" id="ARBA00022448"/>
    </source>
</evidence>
<evidence type="ECO:0000256" key="9">
    <source>
        <dbReference type="ARBA" id="ARBA00022781"/>
    </source>
</evidence>
<dbReference type="Pfam" id="PF18269">
    <property type="entry name" value="T3SS_ATPase_C"/>
    <property type="match status" value="1"/>
</dbReference>
<dbReference type="GO" id="GO:0030257">
    <property type="term" value="C:type III protein secretion system complex"/>
    <property type="evidence" value="ECO:0007669"/>
    <property type="project" value="InterPro"/>
</dbReference>
<keyword evidence="16" id="KW-0066">ATP synthesis</keyword>
<keyword evidence="14" id="KW-0406">Ion transport</keyword>
<dbReference type="SMART" id="SM00382">
    <property type="entry name" value="AAA"/>
    <property type="match status" value="1"/>
</dbReference>
<dbReference type="GO" id="GO:0009288">
    <property type="term" value="C:bacterial-type flagellum"/>
    <property type="evidence" value="ECO:0007669"/>
    <property type="project" value="InterPro"/>
</dbReference>
<comment type="function">
    <text evidence="1">Probable catalytic subunit of a protein translocase for flagellum-specific export, or a proton translocase involved in local circuits at the flagellum.</text>
</comment>
<organism evidence="19 20">
    <name type="scientific">Candidatus Jidaibacter acanthamoebae</name>
    <dbReference type="NCBI Taxonomy" id="86105"/>
    <lineage>
        <taxon>Bacteria</taxon>
        <taxon>Pseudomonadati</taxon>
        <taxon>Pseudomonadota</taxon>
        <taxon>Alphaproteobacteria</taxon>
        <taxon>Rickettsiales</taxon>
        <taxon>Candidatus Midichloriaceae</taxon>
        <taxon>Candidatus Jidaibacter</taxon>
    </lineage>
</organism>
<keyword evidence="11" id="KW-0067">ATP-binding</keyword>
<dbReference type="PANTHER" id="PTHR15184:SF9">
    <property type="entry name" value="SPI-1 TYPE 3 SECRETION SYSTEM ATPASE"/>
    <property type="match status" value="1"/>
</dbReference>
<dbReference type="PATRIC" id="fig|86105.3.peg.81"/>
<evidence type="ECO:0000256" key="1">
    <source>
        <dbReference type="ARBA" id="ARBA00003290"/>
    </source>
</evidence>
<dbReference type="EC" id="7.1.2.2" evidence="4"/>
<dbReference type="Proteomes" id="UP000031258">
    <property type="component" value="Unassembled WGS sequence"/>
</dbReference>
<dbReference type="GO" id="GO:0005524">
    <property type="term" value="F:ATP binding"/>
    <property type="evidence" value="ECO:0007669"/>
    <property type="project" value="UniProtKB-KW"/>
</dbReference>
<evidence type="ECO:0000256" key="4">
    <source>
        <dbReference type="ARBA" id="ARBA00012473"/>
    </source>
</evidence>
<dbReference type="InterPro" id="IPR020003">
    <property type="entry name" value="ATPase_a/bsu_AS"/>
</dbReference>
<dbReference type="NCBIfam" id="TIGR01026">
    <property type="entry name" value="fliI_yscN"/>
    <property type="match status" value="1"/>
</dbReference>
<dbReference type="NCBIfam" id="TIGR03498">
    <property type="entry name" value="FliI_clade3"/>
    <property type="match status" value="1"/>
</dbReference>
<dbReference type="STRING" id="86105.NF27_BK00020"/>
<reference evidence="19 20" key="1">
    <citation type="submission" date="2014-11" db="EMBL/GenBank/DDBJ databases">
        <title>A Rickettsiales Symbiont of Amoebae With Ancient Features.</title>
        <authorList>
            <person name="Schulz F."/>
            <person name="Martijn J."/>
            <person name="Wascher F."/>
            <person name="Kostanjsek R."/>
            <person name="Ettema T.J."/>
            <person name="Horn M."/>
        </authorList>
    </citation>
    <scope>NUCLEOTIDE SEQUENCE [LARGE SCALE GENOMIC DNA]</scope>
    <source>
        <strain evidence="19 20">UWC36</strain>
    </source>
</reference>
<dbReference type="CDD" id="cd01136">
    <property type="entry name" value="ATPase_flagellum-secretory_path_III"/>
    <property type="match status" value="1"/>
</dbReference>
<dbReference type="InterPro" id="IPR000194">
    <property type="entry name" value="ATPase_F1/V1/A1_a/bsu_nucl-bd"/>
</dbReference>
<evidence type="ECO:0000256" key="5">
    <source>
        <dbReference type="ARBA" id="ARBA00020580"/>
    </source>
</evidence>
<evidence type="ECO:0000256" key="14">
    <source>
        <dbReference type="ARBA" id="ARBA00023065"/>
    </source>
</evidence>
<comment type="subcellular location">
    <subcellularLocation>
        <location evidence="2">Cytoplasm</location>
    </subcellularLocation>
</comment>
<evidence type="ECO:0000259" key="18">
    <source>
        <dbReference type="SMART" id="SM00382"/>
    </source>
</evidence>
<accession>A0A0C1N146</accession>
<dbReference type="InterPro" id="IPR050053">
    <property type="entry name" value="ATPase_alpha/beta_chains"/>
</dbReference>
<proteinExistence type="inferred from homology"/>
<evidence type="ECO:0000256" key="16">
    <source>
        <dbReference type="ARBA" id="ARBA00023310"/>
    </source>
</evidence>
<dbReference type="PANTHER" id="PTHR15184">
    <property type="entry name" value="ATP SYNTHASE"/>
    <property type="match status" value="1"/>
</dbReference>
<evidence type="ECO:0000256" key="11">
    <source>
        <dbReference type="ARBA" id="ARBA00022840"/>
    </source>
</evidence>
<keyword evidence="20" id="KW-1185">Reference proteome</keyword>
<dbReference type="AlphaFoldDB" id="A0A0C1N146"/>
<evidence type="ECO:0000256" key="17">
    <source>
        <dbReference type="ARBA" id="ARBA00034006"/>
    </source>
</evidence>
<evidence type="ECO:0000256" key="15">
    <source>
        <dbReference type="ARBA" id="ARBA00023225"/>
    </source>
</evidence>
<keyword evidence="7" id="KW-0963">Cytoplasm</keyword>
<sequence>MLVIYTMNNILKKIAEEVNNIPDVIIKGKVSGIKGLIISVRGLRKFASIGSRCEIFSNGGKITSAEVVAINAHEILLMPFDDVTGISANDDVVLKAAEQSVYPSLEWLGRVVNAFGEPIDDKGALKKGTTPYFLKRSPPPSQSRTRVGEKMNVGIRAINTFLSLCRGQRMGVFAGSGVGKSMMIAMLAKYAETDVKVIGLIGERGREVQEFIEDYLGEEGLARSIVVVATSDESALLRRQAANLTLSLCEYFSDQGKEVLCMMDSVTRYAMALREIGLSVGEPPTAKGYTPGVFAELPRLLERAGPMLKGKGAITALFSVLVEGDDHNEPVADAVRGIIDGHIVLDRNIAARRYPAIDILKSVSRMIPKCNNEYENKLISKSRGLISTFEEMADMIRIGAYKKGADPLVDEAIKYREGLENFLNQAYNEHDDLESSYLKLAGAIDFKPNA</sequence>
<keyword evidence="19" id="KW-0378">Hydrolase</keyword>
<evidence type="ECO:0000256" key="2">
    <source>
        <dbReference type="ARBA" id="ARBA00004496"/>
    </source>
</evidence>
<evidence type="ECO:0000256" key="3">
    <source>
        <dbReference type="ARBA" id="ARBA00008936"/>
    </source>
</evidence>
<dbReference type="InterPro" id="IPR022426">
    <property type="entry name" value="FliI_clade3"/>
</dbReference>
<feature type="domain" description="AAA+ ATPase" evidence="18">
    <location>
        <begin position="166"/>
        <end position="350"/>
    </location>
</feature>
<dbReference type="SUPFAM" id="SSF52540">
    <property type="entry name" value="P-loop containing nucleoside triphosphate hydrolases"/>
    <property type="match status" value="1"/>
</dbReference>
<dbReference type="GO" id="GO:0016887">
    <property type="term" value="F:ATP hydrolysis activity"/>
    <property type="evidence" value="ECO:0007669"/>
    <property type="project" value="InterPro"/>
</dbReference>
<dbReference type="EMBL" id="JSWE01000036">
    <property type="protein sequence ID" value="KIE06081.1"/>
    <property type="molecule type" value="Genomic_DNA"/>
</dbReference>
<dbReference type="InterPro" id="IPR040627">
    <property type="entry name" value="T3SS_ATPase_C"/>
</dbReference>
<keyword evidence="8" id="KW-0547">Nucleotide-binding</keyword>
<keyword evidence="6" id="KW-0813">Transport</keyword>
<evidence type="ECO:0000256" key="13">
    <source>
        <dbReference type="ARBA" id="ARBA00022967"/>
    </source>
</evidence>
<dbReference type="GO" id="GO:0005737">
    <property type="term" value="C:cytoplasm"/>
    <property type="evidence" value="ECO:0007669"/>
    <property type="project" value="UniProtKB-SubCell"/>
</dbReference>
<evidence type="ECO:0000256" key="12">
    <source>
        <dbReference type="ARBA" id="ARBA00022927"/>
    </source>
</evidence>
<name>A0A0C1N146_9RICK</name>
<keyword evidence="9" id="KW-0375">Hydrogen ion transport</keyword>